<reference evidence="5 6" key="1">
    <citation type="submission" date="2016-11" db="EMBL/GenBank/DDBJ databases">
        <authorList>
            <person name="Jaros S."/>
            <person name="Januszkiewicz K."/>
            <person name="Wedrychowicz H."/>
        </authorList>
    </citation>
    <scope>NUCLEOTIDE SEQUENCE [LARGE SCALE GENOMIC DNA]</scope>
    <source>
        <strain evidence="5 6">CGMCC 1.10190</strain>
    </source>
</reference>
<dbReference type="STRING" id="658167.SAMN04488135_11446"/>
<dbReference type="InterPro" id="IPR035919">
    <property type="entry name" value="EAL_sf"/>
</dbReference>
<dbReference type="PROSITE" id="PS50113">
    <property type="entry name" value="PAC"/>
    <property type="match status" value="1"/>
</dbReference>
<dbReference type="SMART" id="SM00267">
    <property type="entry name" value="GGDEF"/>
    <property type="match status" value="1"/>
</dbReference>
<organism evidence="5 6">
    <name type="scientific">Pollutimonas bauzanensis</name>
    <dbReference type="NCBI Taxonomy" id="658167"/>
    <lineage>
        <taxon>Bacteria</taxon>
        <taxon>Pseudomonadati</taxon>
        <taxon>Pseudomonadota</taxon>
        <taxon>Betaproteobacteria</taxon>
        <taxon>Burkholderiales</taxon>
        <taxon>Alcaligenaceae</taxon>
        <taxon>Pollutimonas</taxon>
    </lineage>
</organism>
<evidence type="ECO:0000313" key="6">
    <source>
        <dbReference type="Proteomes" id="UP000184226"/>
    </source>
</evidence>
<dbReference type="SUPFAM" id="SSF55073">
    <property type="entry name" value="Nucleotide cyclase"/>
    <property type="match status" value="1"/>
</dbReference>
<dbReference type="Pfam" id="PF00990">
    <property type="entry name" value="GGDEF"/>
    <property type="match status" value="1"/>
</dbReference>
<dbReference type="SUPFAM" id="SSF55785">
    <property type="entry name" value="PYP-like sensor domain (PAS domain)"/>
    <property type="match status" value="2"/>
</dbReference>
<dbReference type="InterPro" id="IPR001633">
    <property type="entry name" value="EAL_dom"/>
</dbReference>
<dbReference type="CDD" id="cd01949">
    <property type="entry name" value="GGDEF"/>
    <property type="match status" value="1"/>
</dbReference>
<dbReference type="Proteomes" id="UP000184226">
    <property type="component" value="Unassembled WGS sequence"/>
</dbReference>
<dbReference type="SMART" id="SM00091">
    <property type="entry name" value="PAS"/>
    <property type="match status" value="2"/>
</dbReference>
<dbReference type="AlphaFoldDB" id="A0A1M5ZEK8"/>
<dbReference type="PROSITE" id="PS50112">
    <property type="entry name" value="PAS"/>
    <property type="match status" value="2"/>
</dbReference>
<dbReference type="NCBIfam" id="TIGR00254">
    <property type="entry name" value="GGDEF"/>
    <property type="match status" value="1"/>
</dbReference>
<dbReference type="CDD" id="cd01948">
    <property type="entry name" value="EAL"/>
    <property type="match status" value="1"/>
</dbReference>
<dbReference type="Gene3D" id="3.30.70.270">
    <property type="match status" value="1"/>
</dbReference>
<evidence type="ECO:0000259" key="1">
    <source>
        <dbReference type="PROSITE" id="PS50112"/>
    </source>
</evidence>
<gene>
    <name evidence="5" type="ORF">SAMN04488135_11446</name>
</gene>
<dbReference type="PROSITE" id="PS50883">
    <property type="entry name" value="EAL"/>
    <property type="match status" value="1"/>
</dbReference>
<dbReference type="Pfam" id="PF13185">
    <property type="entry name" value="GAF_2"/>
    <property type="match status" value="1"/>
</dbReference>
<dbReference type="GO" id="GO:0006355">
    <property type="term" value="P:regulation of DNA-templated transcription"/>
    <property type="evidence" value="ECO:0007669"/>
    <property type="project" value="InterPro"/>
</dbReference>
<dbReference type="InterPro" id="IPR000700">
    <property type="entry name" value="PAS-assoc_C"/>
</dbReference>
<dbReference type="Gene3D" id="3.20.20.450">
    <property type="entry name" value="EAL domain"/>
    <property type="match status" value="1"/>
</dbReference>
<dbReference type="InterPro" id="IPR013656">
    <property type="entry name" value="PAS_4"/>
</dbReference>
<dbReference type="Pfam" id="PF08448">
    <property type="entry name" value="PAS_4"/>
    <property type="match status" value="1"/>
</dbReference>
<dbReference type="Pfam" id="PF00563">
    <property type="entry name" value="EAL"/>
    <property type="match status" value="1"/>
</dbReference>
<dbReference type="InterPro" id="IPR000014">
    <property type="entry name" value="PAS"/>
</dbReference>
<dbReference type="NCBIfam" id="TIGR00229">
    <property type="entry name" value="sensory_box"/>
    <property type="match status" value="2"/>
</dbReference>
<dbReference type="PANTHER" id="PTHR44757:SF2">
    <property type="entry name" value="BIOFILM ARCHITECTURE MAINTENANCE PROTEIN MBAA"/>
    <property type="match status" value="1"/>
</dbReference>
<dbReference type="InterPro" id="IPR052155">
    <property type="entry name" value="Biofilm_reg_signaling"/>
</dbReference>
<name>A0A1M5ZEK8_9BURK</name>
<evidence type="ECO:0000259" key="3">
    <source>
        <dbReference type="PROSITE" id="PS50883"/>
    </source>
</evidence>
<dbReference type="SUPFAM" id="SSF55781">
    <property type="entry name" value="GAF domain-like"/>
    <property type="match status" value="1"/>
</dbReference>
<dbReference type="SMART" id="SM00052">
    <property type="entry name" value="EAL"/>
    <property type="match status" value="1"/>
</dbReference>
<feature type="domain" description="PAS" evidence="1">
    <location>
        <begin position="135"/>
        <end position="180"/>
    </location>
</feature>
<feature type="domain" description="PAC" evidence="2">
    <location>
        <begin position="87"/>
        <end position="138"/>
    </location>
</feature>
<dbReference type="EMBL" id="FQXE01000014">
    <property type="protein sequence ID" value="SHI22621.1"/>
    <property type="molecule type" value="Genomic_DNA"/>
</dbReference>
<dbReference type="PANTHER" id="PTHR44757">
    <property type="entry name" value="DIGUANYLATE CYCLASE DGCP"/>
    <property type="match status" value="1"/>
</dbReference>
<dbReference type="InterPro" id="IPR013767">
    <property type="entry name" value="PAS_fold"/>
</dbReference>
<dbReference type="InterPro" id="IPR029016">
    <property type="entry name" value="GAF-like_dom_sf"/>
</dbReference>
<dbReference type="Gene3D" id="3.30.450.40">
    <property type="match status" value="1"/>
</dbReference>
<feature type="domain" description="GGDEF" evidence="4">
    <location>
        <begin position="454"/>
        <end position="587"/>
    </location>
</feature>
<dbReference type="PIRSF" id="PIRSF005925">
    <property type="entry name" value="Dos"/>
    <property type="match status" value="1"/>
</dbReference>
<dbReference type="InterPro" id="IPR043128">
    <property type="entry name" value="Rev_trsase/Diguanyl_cyclase"/>
</dbReference>
<dbReference type="SUPFAM" id="SSF141868">
    <property type="entry name" value="EAL domain-like"/>
    <property type="match status" value="1"/>
</dbReference>
<dbReference type="Gene3D" id="3.30.450.20">
    <property type="entry name" value="PAS domain"/>
    <property type="match status" value="2"/>
</dbReference>
<proteinExistence type="predicted"/>
<protein>
    <submittedName>
        <fullName evidence="5">Diguanylate cyclase/phosphodiesterase with PAS/PAC sensor(S)</fullName>
    </submittedName>
</protein>
<dbReference type="InterPro" id="IPR012226">
    <property type="entry name" value="Diguanyl_cyclase/Pdiesterase"/>
</dbReference>
<dbReference type="RefSeq" id="WP_084136171.1">
    <property type="nucleotide sequence ID" value="NZ_FQXE01000014.1"/>
</dbReference>
<evidence type="ECO:0000259" key="2">
    <source>
        <dbReference type="PROSITE" id="PS50113"/>
    </source>
</evidence>
<evidence type="ECO:0000313" key="5">
    <source>
        <dbReference type="EMBL" id="SHI22621.1"/>
    </source>
</evidence>
<dbReference type="PROSITE" id="PS50887">
    <property type="entry name" value="GGDEF"/>
    <property type="match status" value="1"/>
</dbReference>
<dbReference type="InterPro" id="IPR035965">
    <property type="entry name" value="PAS-like_dom_sf"/>
</dbReference>
<dbReference type="OrthoDB" id="9813903at2"/>
<evidence type="ECO:0000259" key="4">
    <source>
        <dbReference type="PROSITE" id="PS50887"/>
    </source>
</evidence>
<keyword evidence="6" id="KW-1185">Reference proteome</keyword>
<feature type="domain" description="EAL" evidence="3">
    <location>
        <begin position="596"/>
        <end position="850"/>
    </location>
</feature>
<dbReference type="InterPro" id="IPR029787">
    <property type="entry name" value="Nucleotide_cyclase"/>
</dbReference>
<dbReference type="InterPro" id="IPR000160">
    <property type="entry name" value="GGDEF_dom"/>
</dbReference>
<dbReference type="CDD" id="cd00130">
    <property type="entry name" value="PAS"/>
    <property type="match status" value="2"/>
</dbReference>
<dbReference type="InterPro" id="IPR003018">
    <property type="entry name" value="GAF"/>
</dbReference>
<dbReference type="Pfam" id="PF00989">
    <property type="entry name" value="PAS"/>
    <property type="match status" value="1"/>
</dbReference>
<feature type="domain" description="PAS" evidence="1">
    <location>
        <begin position="20"/>
        <end position="59"/>
    </location>
</feature>
<sequence length="852" mass="92362">MTIELESIGHSMDMSSISIQVLEQAPDGVAVVDHHGRIVFFNAAAEALWGMPRAEALGKDIHAVAPGALPARAGAGHCPASVRGSPNGRELAIERRDGERRWVRVSVSAIDVPGRPALYCAVFGDVTRQRRRAQERKRCLRAVHDSDSAVMACDGDFRITYVNAGFTRMFGHAADQALGRRPGEILGGRDTDLAAIERIHSALLAGKSSQADMLAYALSGLPRWVSATVNALSGSPEDGGFLCVMTDITLTKLHEVLIRRVLEATVRDAALEEMMSLVCLEVERIAPGLAVLILAVDEAGRLRPLAAPSLPAAHAQSLDGLAAGPQAGPWGLAARRAEAVLAQDSAALPLRQRHASLAWPAEMGACWAIPITAPDGKVLGVFTIYSGEPRGPDALHRKIAAISVQVCALMLERDRARAHIHELAFYDPLTRLPNRSMLQMMAGPLLDEARAGQQPAALVLIDLDHFKHINDAQGYAAGDALLRDLAGRLQACVRENDIVARLVGDEFVILVPCCGADQAVQLIRRLSSEILSLASLDTGLSQHAEASFGVAIFPADGDSLDMLLHHADMAMSQAKANGRNGYCFFSAEINQAVQERAVLEASLRLALREDGLELHYQPQLDIGQRRLVGVEALLRWNHPTLGAVSPLRIVALAEAAGLIGELGHWCVSRACAQMAQWEGAGLRVPRVSVNLTAANFKEAELPAFLSRTLREHGLAPRRLTLELTEHGMLEHGPVVRRTIAAIHDHGISLSLDDFGTGYSSLGYLHRLPFDEIKLDKSFIQDLEHNEAARALTTSVLRIGEMLCMRVVAEGVETEFQRRFLAERGQPIIQGYLFARPMAAAGLQQWMADRRRR</sequence>
<accession>A0A1M5ZEK8</accession>